<comment type="catalytic activity">
    <reaction evidence="1">
        <text>ATP + protein L-histidine = ADP + protein N-phospho-L-histidine.</text>
        <dbReference type="EC" id="2.7.13.3"/>
    </reaction>
</comment>
<name>A0A1M7CFP5_9GAMM</name>
<dbReference type="Gene3D" id="1.10.287.130">
    <property type="match status" value="1"/>
</dbReference>
<feature type="domain" description="Response regulatory" evidence="9">
    <location>
        <begin position="474"/>
        <end position="598"/>
    </location>
</feature>
<dbReference type="CDD" id="cd16922">
    <property type="entry name" value="HATPase_EvgS-ArcB-TorS-like"/>
    <property type="match status" value="1"/>
</dbReference>
<evidence type="ECO:0000313" key="14">
    <source>
        <dbReference type="Proteomes" id="UP000321726"/>
    </source>
</evidence>
<dbReference type="PROSITE" id="PS50894">
    <property type="entry name" value="HPT"/>
    <property type="match status" value="1"/>
</dbReference>
<dbReference type="Pfam" id="PF00512">
    <property type="entry name" value="HisKA"/>
    <property type="match status" value="1"/>
</dbReference>
<dbReference type="CDD" id="cd17546">
    <property type="entry name" value="REC_hyHK_CKI1_RcsC-like"/>
    <property type="match status" value="1"/>
</dbReference>
<feature type="modified residue" description="Phosphohistidine" evidence="5">
    <location>
        <position position="696"/>
    </location>
</feature>
<dbReference type="InterPro" id="IPR001789">
    <property type="entry name" value="Sig_transdc_resp-reg_receiver"/>
</dbReference>
<dbReference type="RefSeq" id="WP_159438852.1">
    <property type="nucleotide sequence ID" value="NZ_BJXU01000125.1"/>
</dbReference>
<keyword evidence="3 6" id="KW-0597">Phosphoprotein</keyword>
<dbReference type="GO" id="GO:0005524">
    <property type="term" value="F:ATP binding"/>
    <property type="evidence" value="ECO:0007669"/>
    <property type="project" value="UniProtKB-KW"/>
</dbReference>
<dbReference type="Pfam" id="PF01627">
    <property type="entry name" value="Hpt"/>
    <property type="match status" value="1"/>
</dbReference>
<feature type="modified residue" description="4-aspartylphosphate" evidence="6">
    <location>
        <position position="523"/>
    </location>
</feature>
<evidence type="ECO:0000259" key="10">
    <source>
        <dbReference type="PROSITE" id="PS50894"/>
    </source>
</evidence>
<dbReference type="STRING" id="44933.SAMN05660971_01075"/>
<gene>
    <name evidence="11" type="ORF">HCU01_30360</name>
    <name evidence="12" type="ORF">SAMN05660971_01075</name>
</gene>
<accession>A0A1M7CFP5</accession>
<dbReference type="PROSITE" id="PS50109">
    <property type="entry name" value="HIS_KIN"/>
    <property type="match status" value="1"/>
</dbReference>
<dbReference type="InterPro" id="IPR036097">
    <property type="entry name" value="HisK_dim/P_sf"/>
</dbReference>
<dbReference type="Gene3D" id="3.40.50.2300">
    <property type="match status" value="1"/>
</dbReference>
<evidence type="ECO:0000256" key="5">
    <source>
        <dbReference type="PROSITE-ProRule" id="PRU00110"/>
    </source>
</evidence>
<dbReference type="InterPro" id="IPR008207">
    <property type="entry name" value="Sig_transdc_His_kin_Hpt_dom"/>
</dbReference>
<dbReference type="SUPFAM" id="SSF52172">
    <property type="entry name" value="CheY-like"/>
    <property type="match status" value="1"/>
</dbReference>
<evidence type="ECO:0000256" key="1">
    <source>
        <dbReference type="ARBA" id="ARBA00000085"/>
    </source>
</evidence>
<dbReference type="Proteomes" id="UP000321726">
    <property type="component" value="Unassembled WGS sequence"/>
</dbReference>
<dbReference type="Pfam" id="PF02518">
    <property type="entry name" value="HATPase_c"/>
    <property type="match status" value="1"/>
</dbReference>
<dbReference type="EMBL" id="BJXU01000125">
    <property type="protein sequence ID" value="GEN25087.1"/>
    <property type="molecule type" value="Genomic_DNA"/>
</dbReference>
<dbReference type="EMBL" id="FRCA01000002">
    <property type="protein sequence ID" value="SHL66025.1"/>
    <property type="molecule type" value="Genomic_DNA"/>
</dbReference>
<evidence type="ECO:0000259" key="8">
    <source>
        <dbReference type="PROSITE" id="PS50109"/>
    </source>
</evidence>
<dbReference type="EC" id="2.7.13.3" evidence="2"/>
<keyword evidence="7" id="KW-1133">Transmembrane helix</keyword>
<dbReference type="InterPro" id="IPR004358">
    <property type="entry name" value="Sig_transdc_His_kin-like_C"/>
</dbReference>
<dbReference type="FunFam" id="3.30.565.10:FF:000010">
    <property type="entry name" value="Sensor histidine kinase RcsC"/>
    <property type="match status" value="1"/>
</dbReference>
<dbReference type="PRINTS" id="PR00344">
    <property type="entry name" value="BCTRLSENSOR"/>
</dbReference>
<evidence type="ECO:0000256" key="7">
    <source>
        <dbReference type="SAM" id="Phobius"/>
    </source>
</evidence>
<evidence type="ECO:0000256" key="4">
    <source>
        <dbReference type="ARBA" id="ARBA00023012"/>
    </source>
</evidence>
<dbReference type="InterPro" id="IPR036890">
    <property type="entry name" value="HATPase_C_sf"/>
</dbReference>
<evidence type="ECO:0000256" key="2">
    <source>
        <dbReference type="ARBA" id="ARBA00012438"/>
    </source>
</evidence>
<keyword evidence="12" id="KW-0808">Transferase</keyword>
<evidence type="ECO:0000256" key="6">
    <source>
        <dbReference type="PROSITE-ProRule" id="PRU00169"/>
    </source>
</evidence>
<dbReference type="InterPro" id="IPR011006">
    <property type="entry name" value="CheY-like_superfamily"/>
</dbReference>
<protein>
    <recommendedName>
        <fullName evidence="2">histidine kinase</fullName>
        <ecNumber evidence="2">2.7.13.3</ecNumber>
    </recommendedName>
</protein>
<dbReference type="InterPro" id="IPR003594">
    <property type="entry name" value="HATPase_dom"/>
</dbReference>
<feature type="transmembrane region" description="Helical" evidence="7">
    <location>
        <begin position="12"/>
        <end position="31"/>
    </location>
</feature>
<dbReference type="GO" id="GO:0000155">
    <property type="term" value="F:phosphorelay sensor kinase activity"/>
    <property type="evidence" value="ECO:0007669"/>
    <property type="project" value="InterPro"/>
</dbReference>
<reference evidence="11 14" key="2">
    <citation type="submission" date="2019-07" db="EMBL/GenBank/DDBJ databases">
        <title>Whole genome shotgun sequence of Halomonas cupida NBRC 102219.</title>
        <authorList>
            <person name="Hosoyama A."/>
            <person name="Uohara A."/>
            <person name="Ohji S."/>
            <person name="Ichikawa N."/>
        </authorList>
    </citation>
    <scope>NUCLEOTIDE SEQUENCE [LARGE SCALE GENOMIC DNA]</scope>
    <source>
        <strain evidence="11 14">NBRC 102219</strain>
    </source>
</reference>
<evidence type="ECO:0000313" key="12">
    <source>
        <dbReference type="EMBL" id="SHL66025.1"/>
    </source>
</evidence>
<dbReference type="PANTHER" id="PTHR45339">
    <property type="entry name" value="HYBRID SIGNAL TRANSDUCTION HISTIDINE KINASE J"/>
    <property type="match status" value="1"/>
</dbReference>
<proteinExistence type="predicted"/>
<keyword evidence="7" id="KW-0812">Transmembrane</keyword>
<dbReference type="SMART" id="SM00448">
    <property type="entry name" value="REC"/>
    <property type="match status" value="1"/>
</dbReference>
<organism evidence="12 13">
    <name type="scientific">Halomonas cupida</name>
    <dbReference type="NCBI Taxonomy" id="44933"/>
    <lineage>
        <taxon>Bacteria</taxon>
        <taxon>Pseudomonadati</taxon>
        <taxon>Pseudomonadota</taxon>
        <taxon>Gammaproteobacteria</taxon>
        <taxon>Oceanospirillales</taxon>
        <taxon>Halomonadaceae</taxon>
        <taxon>Halomonas</taxon>
    </lineage>
</organism>
<dbReference type="OrthoDB" id="9797243at2"/>
<dbReference type="InterPro" id="IPR005467">
    <property type="entry name" value="His_kinase_dom"/>
</dbReference>
<dbReference type="SUPFAM" id="SSF55874">
    <property type="entry name" value="ATPase domain of HSP90 chaperone/DNA topoisomerase II/histidine kinase"/>
    <property type="match status" value="1"/>
</dbReference>
<dbReference type="Gene3D" id="3.30.565.10">
    <property type="entry name" value="Histidine kinase-like ATPase, C-terminal domain"/>
    <property type="match status" value="1"/>
</dbReference>
<dbReference type="SMART" id="SM00388">
    <property type="entry name" value="HisKA"/>
    <property type="match status" value="1"/>
</dbReference>
<dbReference type="GO" id="GO:0005886">
    <property type="term" value="C:plasma membrane"/>
    <property type="evidence" value="ECO:0007669"/>
    <property type="project" value="UniProtKB-SubCell"/>
</dbReference>
<evidence type="ECO:0000256" key="3">
    <source>
        <dbReference type="ARBA" id="ARBA00022553"/>
    </source>
</evidence>
<evidence type="ECO:0000259" key="9">
    <source>
        <dbReference type="PROSITE" id="PS50110"/>
    </source>
</evidence>
<dbReference type="AlphaFoldDB" id="A0A1M7CFP5"/>
<keyword evidence="7" id="KW-0472">Membrane</keyword>
<dbReference type="PANTHER" id="PTHR45339:SF3">
    <property type="entry name" value="HISTIDINE KINASE"/>
    <property type="match status" value="1"/>
</dbReference>
<dbReference type="Gene3D" id="1.20.120.160">
    <property type="entry name" value="HPT domain"/>
    <property type="match status" value="1"/>
</dbReference>
<keyword evidence="12" id="KW-0418">Kinase</keyword>
<dbReference type="Pfam" id="PF00072">
    <property type="entry name" value="Response_reg"/>
    <property type="match status" value="1"/>
</dbReference>
<feature type="domain" description="Histidine kinase" evidence="8">
    <location>
        <begin position="238"/>
        <end position="454"/>
    </location>
</feature>
<sequence length="755" mass="82996">MVLRSTKIPVVATVAAVLFMVALMVAGGLIYDRHRTLSHRHIDTVTWTLYQFDRSVRDLRMAIWKRGDAELDDTLLDFEMLYGRLRGLQEGQAASFLRQFPETSADVGEIEGVMTKLDEMFSELGDGSVNYDAAMRRQLGDTLEELQTRSRQLMLIHGRISAETRSRDMRLLTRLYGVALMSLLLILVAGVWLIQSVVRESRARDSKTLLLESQSEALREAFERVESASRAKSDFMAIMSHEIRTPLSGVLGMADLLRDENLSEEGRRQLLGLKESAFSLRMVINDILDYTRIESGHLDIQQQAFDFHAMLEHLTTACGAYEHGKVQFLVRAAPDLPKKVVGDLHRLRQVLMNLLDNAFKFTDQGVVMLRVSCLSGDRVSFVVHDTGCGIEPGALGTIFEPFAQSDTTLARRHDGTGLGLAICQRLVRAMGGEILVDSQPDSGSRFWFDINLPRPEYDAEPVAEDEGIEPGAHHVLVVEDNSLNRELTAAMLVRLGLTCELVANGDQALRALGKRHFDLVLMDMQMPVMDGLETTRRWRQQEAEAAAAGSPQPALPVVALTANVMPEHQRACLEAGMNEVVGKPFSRAELAEVLARYPVSTECPRSTVSAEGRDSTQAGSVEPISAPLLAAGTLSTARIDSTLLSEDTLAELHEVMSSGGVQRLMKNYLQRFSERLSCLRTALAIQDRAGLEAEAHELRGVSASLGFSAIENAAAELEEGAQQASDEALETTLACLERLGPASGKALHEAGILGH</sequence>
<dbReference type="SUPFAM" id="SSF47226">
    <property type="entry name" value="Histidine-containing phosphotransfer domain, HPT domain"/>
    <property type="match status" value="1"/>
</dbReference>
<evidence type="ECO:0000313" key="11">
    <source>
        <dbReference type="EMBL" id="GEN25087.1"/>
    </source>
</evidence>
<keyword evidence="4" id="KW-0902">Two-component regulatory system</keyword>
<dbReference type="SUPFAM" id="SSF47384">
    <property type="entry name" value="Homodimeric domain of signal transducing histidine kinase"/>
    <property type="match status" value="1"/>
</dbReference>
<reference evidence="12 13" key="1">
    <citation type="submission" date="2016-11" db="EMBL/GenBank/DDBJ databases">
        <authorList>
            <person name="Jaros S."/>
            <person name="Januszkiewicz K."/>
            <person name="Wedrychowicz H."/>
        </authorList>
    </citation>
    <scope>NUCLEOTIDE SEQUENCE [LARGE SCALE GENOMIC DNA]</scope>
    <source>
        <strain evidence="12 13">DSM 4740</strain>
    </source>
</reference>
<dbReference type="SMART" id="SM00387">
    <property type="entry name" value="HATPase_c"/>
    <property type="match status" value="1"/>
</dbReference>
<dbReference type="Proteomes" id="UP000184123">
    <property type="component" value="Unassembled WGS sequence"/>
</dbReference>
<dbReference type="InterPro" id="IPR036641">
    <property type="entry name" value="HPT_dom_sf"/>
</dbReference>
<feature type="transmembrane region" description="Helical" evidence="7">
    <location>
        <begin position="175"/>
        <end position="194"/>
    </location>
</feature>
<dbReference type="InterPro" id="IPR003661">
    <property type="entry name" value="HisK_dim/P_dom"/>
</dbReference>
<dbReference type="CDD" id="cd00082">
    <property type="entry name" value="HisKA"/>
    <property type="match status" value="1"/>
</dbReference>
<dbReference type="PROSITE" id="PS50110">
    <property type="entry name" value="RESPONSE_REGULATORY"/>
    <property type="match status" value="1"/>
</dbReference>
<evidence type="ECO:0000313" key="13">
    <source>
        <dbReference type="Proteomes" id="UP000184123"/>
    </source>
</evidence>
<feature type="domain" description="HPt" evidence="10">
    <location>
        <begin position="657"/>
        <end position="750"/>
    </location>
</feature>
<keyword evidence="14" id="KW-1185">Reference proteome</keyword>